<accession>A0A7D8UXU2</accession>
<proteinExistence type="predicted"/>
<dbReference type="AlphaFoldDB" id="A0A7D8UXU2"/>
<evidence type="ECO:0000313" key="2">
    <source>
        <dbReference type="EMBL" id="TVY59199.1"/>
    </source>
</evidence>
<name>A0A7D8UXU2_9HELO</name>
<dbReference type="EMBL" id="QGMG01000010">
    <property type="protein sequence ID" value="TVY59199.1"/>
    <property type="molecule type" value="Genomic_DNA"/>
</dbReference>
<evidence type="ECO:0000313" key="3">
    <source>
        <dbReference type="Proteomes" id="UP000481288"/>
    </source>
</evidence>
<protein>
    <submittedName>
        <fullName evidence="2">Uncharacterized protein</fullName>
    </submittedName>
</protein>
<gene>
    <name evidence="2" type="ORF">LCER1_G000357</name>
</gene>
<dbReference type="Proteomes" id="UP000481288">
    <property type="component" value="Unassembled WGS sequence"/>
</dbReference>
<organism evidence="2 3">
    <name type="scientific">Lachnellula cervina</name>
    <dbReference type="NCBI Taxonomy" id="1316786"/>
    <lineage>
        <taxon>Eukaryota</taxon>
        <taxon>Fungi</taxon>
        <taxon>Dikarya</taxon>
        <taxon>Ascomycota</taxon>
        <taxon>Pezizomycotina</taxon>
        <taxon>Leotiomycetes</taxon>
        <taxon>Helotiales</taxon>
        <taxon>Lachnaceae</taxon>
        <taxon>Lachnellula</taxon>
    </lineage>
</organism>
<evidence type="ECO:0000256" key="1">
    <source>
        <dbReference type="SAM" id="MobiDB-lite"/>
    </source>
</evidence>
<keyword evidence="3" id="KW-1185">Reference proteome</keyword>
<sequence length="66" mass="7657">MTPRAWRSASRRGRRHPSPHMRGLKELSKGIPPSRNFLLFQHRFCSPSLPNAQWLRGTVMNLASQF</sequence>
<feature type="compositionally biased region" description="Basic residues" evidence="1">
    <location>
        <begin position="9"/>
        <end position="19"/>
    </location>
</feature>
<reference evidence="2 3" key="1">
    <citation type="submission" date="2018-05" db="EMBL/GenBank/DDBJ databases">
        <title>Whole genome sequencing for identification of molecular markers to develop diagnostic detection tools for the regulated plant pathogen Lachnellula willkommii.</title>
        <authorList>
            <person name="Giroux E."/>
            <person name="Bilodeau G."/>
        </authorList>
    </citation>
    <scope>NUCLEOTIDE SEQUENCE [LARGE SCALE GENOMIC DNA]</scope>
    <source>
        <strain evidence="2 3">CBS 625.97</strain>
    </source>
</reference>
<comment type="caution">
    <text evidence="2">The sequence shown here is derived from an EMBL/GenBank/DDBJ whole genome shotgun (WGS) entry which is preliminary data.</text>
</comment>
<feature type="region of interest" description="Disordered" evidence="1">
    <location>
        <begin position="1"/>
        <end position="27"/>
    </location>
</feature>